<accession>A0A0F8D2H1</accession>
<keyword evidence="3" id="KW-1134">Transmembrane beta strand</keyword>
<dbReference type="Gene3D" id="2.40.160.50">
    <property type="entry name" value="membrane protein fhac: a member of the omp85/tpsb transporter family"/>
    <property type="match status" value="1"/>
</dbReference>
<evidence type="ECO:0000256" key="5">
    <source>
        <dbReference type="ARBA" id="ARBA00023136"/>
    </source>
</evidence>
<dbReference type="OrthoDB" id="1724197at2759"/>
<evidence type="ECO:0000313" key="7">
    <source>
        <dbReference type="EMBL" id="KKF96947.1"/>
    </source>
</evidence>
<keyword evidence="5" id="KW-0472">Membrane</keyword>
<dbReference type="AlphaFoldDB" id="A0A0F8D2H1"/>
<evidence type="ECO:0000256" key="1">
    <source>
        <dbReference type="ARBA" id="ARBA00004374"/>
    </source>
</evidence>
<sequence>MSLTAVQKLQADPSQLAQGLHSDADFQKLDAELRKKRLERLFLDQHSKPLTVNRVRIHGATNVRHGFLNPIIAPLVDDNDATTVGDVLLKLRDVSHKLESFDLFHPNPQVWLSDVDATDPSSTVTDTDIDIRVREMGRFLLKGGTDFGNGEGSGYGSLLWRNVFGGAEMLTLNASRGTRTRSAYNASLSMPLFSNPDVRLAFDSLASMTEKLWASHEEILFGGIAKLSWLSKQRDMHSVEYTSMLRKITSLGSHASPTVRHDAGDSLKNSLKHTFSRERRDNPNLPQSGYHLRSAVELAGLGPMGGDVSFVKSELNTGGALPIPIPGIKGRSGVSIGAGLHLGILYPLAQNLVGTAKPSRINDRFQLGGPTDVRGFRLGGLGPHDLGDAVGGDVSAAGSVNLLVPFPGRGVDSALRLQAFANAGRLVALSGSQNGKGGSQQPSLMPSLRSTLLELTNGPPSIAAGVGIVYAHPVARFELNFGLPITMRSGEDASKGFQVGVGINFM</sequence>
<reference evidence="7 8" key="1">
    <citation type="submission" date="2015-04" db="EMBL/GenBank/DDBJ databases">
        <title>Genome sequence of Ceratocystis platani, a major pathogen of plane trees.</title>
        <authorList>
            <person name="Belbahri L."/>
        </authorList>
    </citation>
    <scope>NUCLEOTIDE SEQUENCE [LARGE SCALE GENOMIC DNA]</scope>
    <source>
        <strain evidence="7 8">CFO</strain>
    </source>
</reference>
<dbReference type="PANTHER" id="PTHR12815">
    <property type="entry name" value="SORTING AND ASSEMBLY MACHINERY SAMM50 PROTEIN FAMILY MEMBER"/>
    <property type="match status" value="1"/>
</dbReference>
<gene>
    <name evidence="7" type="ORF">CFO_g721</name>
</gene>
<evidence type="ECO:0000256" key="2">
    <source>
        <dbReference type="ARBA" id="ARBA00010913"/>
    </source>
</evidence>
<dbReference type="InterPro" id="IPR039910">
    <property type="entry name" value="D15-like"/>
</dbReference>
<feature type="domain" description="Bacterial surface antigen (D15)" evidence="6">
    <location>
        <begin position="162"/>
        <end position="505"/>
    </location>
</feature>
<dbReference type="PANTHER" id="PTHR12815:SF18">
    <property type="entry name" value="SORTING AND ASSEMBLY MACHINERY COMPONENT 50 HOMOLOG"/>
    <property type="match status" value="1"/>
</dbReference>
<dbReference type="GO" id="GO:0045040">
    <property type="term" value="P:protein insertion into mitochondrial outer membrane"/>
    <property type="evidence" value="ECO:0007669"/>
    <property type="project" value="TreeGrafter"/>
</dbReference>
<keyword evidence="8" id="KW-1185">Reference proteome</keyword>
<proteinExistence type="inferred from homology"/>
<comment type="subcellular location">
    <subcellularLocation>
        <location evidence="1">Mitochondrion outer membrane</location>
        <topology evidence="1">Multi-pass membrane protein</topology>
    </subcellularLocation>
</comment>
<dbReference type="Pfam" id="PF01103">
    <property type="entry name" value="Omp85"/>
    <property type="match status" value="1"/>
</dbReference>
<evidence type="ECO:0000256" key="4">
    <source>
        <dbReference type="ARBA" id="ARBA00022692"/>
    </source>
</evidence>
<protein>
    <submittedName>
        <fullName evidence="7">SAM50-like protein SPAC17C9.06</fullName>
    </submittedName>
</protein>
<dbReference type="EMBL" id="LBBL01000023">
    <property type="protein sequence ID" value="KKF96947.1"/>
    <property type="molecule type" value="Genomic_DNA"/>
</dbReference>
<dbReference type="InterPro" id="IPR000184">
    <property type="entry name" value="Bac_surfAg_D15"/>
</dbReference>
<evidence type="ECO:0000256" key="3">
    <source>
        <dbReference type="ARBA" id="ARBA00022452"/>
    </source>
</evidence>
<organism evidence="7 8">
    <name type="scientific">Ceratocystis fimbriata f. sp. platani</name>
    <dbReference type="NCBI Taxonomy" id="88771"/>
    <lineage>
        <taxon>Eukaryota</taxon>
        <taxon>Fungi</taxon>
        <taxon>Dikarya</taxon>
        <taxon>Ascomycota</taxon>
        <taxon>Pezizomycotina</taxon>
        <taxon>Sordariomycetes</taxon>
        <taxon>Hypocreomycetidae</taxon>
        <taxon>Microascales</taxon>
        <taxon>Ceratocystidaceae</taxon>
        <taxon>Ceratocystis</taxon>
    </lineage>
</organism>
<keyword evidence="4" id="KW-0812">Transmembrane</keyword>
<comment type="similarity">
    <text evidence="2">Belongs to the SAM50/omp85 family.</text>
</comment>
<comment type="caution">
    <text evidence="7">The sequence shown here is derived from an EMBL/GenBank/DDBJ whole genome shotgun (WGS) entry which is preliminary data.</text>
</comment>
<evidence type="ECO:0000259" key="6">
    <source>
        <dbReference type="Pfam" id="PF01103"/>
    </source>
</evidence>
<dbReference type="GO" id="GO:0005741">
    <property type="term" value="C:mitochondrial outer membrane"/>
    <property type="evidence" value="ECO:0007669"/>
    <property type="project" value="UniProtKB-SubCell"/>
</dbReference>
<dbReference type="FunFam" id="2.40.160.50:FF:000008">
    <property type="entry name" value="Mitochondrial outer membrane beta-barrel protein Tob55"/>
    <property type="match status" value="1"/>
</dbReference>
<dbReference type="Proteomes" id="UP000034841">
    <property type="component" value="Unassembled WGS sequence"/>
</dbReference>
<name>A0A0F8D2H1_CERFI</name>
<evidence type="ECO:0000313" key="8">
    <source>
        <dbReference type="Proteomes" id="UP000034841"/>
    </source>
</evidence>